<evidence type="ECO:0000313" key="7">
    <source>
        <dbReference type="EMBL" id="VUS93373.1"/>
    </source>
</evidence>
<evidence type="ECO:0000259" key="6">
    <source>
        <dbReference type="Pfam" id="PF00419"/>
    </source>
</evidence>
<dbReference type="PANTHER" id="PTHR33420:SF12">
    <property type="entry name" value="FIMBRIN-LIKE PROTEIN FIMI-RELATED"/>
    <property type="match status" value="1"/>
</dbReference>
<dbReference type="GO" id="GO:0043709">
    <property type="term" value="P:cell adhesion involved in single-species biofilm formation"/>
    <property type="evidence" value="ECO:0007669"/>
    <property type="project" value="TreeGrafter"/>
</dbReference>
<dbReference type="Gene3D" id="2.60.40.1090">
    <property type="entry name" value="Fimbrial-type adhesion domain"/>
    <property type="match status" value="1"/>
</dbReference>
<dbReference type="SUPFAM" id="SSF49401">
    <property type="entry name" value="Bacterial adhesins"/>
    <property type="match status" value="1"/>
</dbReference>
<dbReference type="GO" id="GO:0009289">
    <property type="term" value="C:pilus"/>
    <property type="evidence" value="ECO:0007669"/>
    <property type="project" value="UniProtKB-SubCell"/>
</dbReference>
<dbReference type="Gene3D" id="2.60.40.3310">
    <property type="match status" value="1"/>
</dbReference>
<comment type="similarity">
    <text evidence="2">Belongs to the fimbrial protein family.</text>
</comment>
<proteinExistence type="inferred from homology"/>
<accession>A0A564MHF3</accession>
<reference evidence="7 8" key="1">
    <citation type="submission" date="2019-07" db="EMBL/GenBank/DDBJ databases">
        <authorList>
            <person name="Brisse S."/>
            <person name="Rodrigues C."/>
            <person name="Thorpe H."/>
        </authorList>
    </citation>
    <scope>NUCLEOTIDE SEQUENCE [LARGE SCALE GENOMIC DNA]</scope>
    <source>
        <strain evidence="7">SB6422</strain>
    </source>
</reference>
<dbReference type="RefSeq" id="WP_142514274.1">
    <property type="nucleotide sequence ID" value="NZ_CABGGW010000048.1"/>
</dbReference>
<dbReference type="OrthoDB" id="8970968at2"/>
<keyword evidence="4" id="KW-0281">Fimbrium</keyword>
<dbReference type="Pfam" id="PF00419">
    <property type="entry name" value="Fimbrial"/>
    <property type="match status" value="1"/>
</dbReference>
<dbReference type="InterPro" id="IPR008966">
    <property type="entry name" value="Adhesion_dom_sf"/>
</dbReference>
<organism evidence="7 8">
    <name type="scientific">Klebsiella huaxiensis</name>
    <dbReference type="NCBI Taxonomy" id="2153354"/>
    <lineage>
        <taxon>Bacteria</taxon>
        <taxon>Pseudomonadati</taxon>
        <taxon>Pseudomonadota</taxon>
        <taxon>Gammaproteobacteria</taxon>
        <taxon>Enterobacterales</taxon>
        <taxon>Enterobacteriaceae</taxon>
        <taxon>Klebsiella/Raoultella group</taxon>
        <taxon>Klebsiella</taxon>
    </lineage>
</organism>
<dbReference type="EMBL" id="CABGGW010000048">
    <property type="protein sequence ID" value="VUS93373.1"/>
    <property type="molecule type" value="Genomic_DNA"/>
</dbReference>
<feature type="signal peptide" evidence="5">
    <location>
        <begin position="1"/>
        <end position="21"/>
    </location>
</feature>
<evidence type="ECO:0000256" key="2">
    <source>
        <dbReference type="ARBA" id="ARBA00006671"/>
    </source>
</evidence>
<keyword evidence="3 5" id="KW-0732">Signal</keyword>
<feature type="domain" description="Fimbrial-type adhesion" evidence="6">
    <location>
        <begin position="173"/>
        <end position="310"/>
    </location>
</feature>
<feature type="chain" id="PRO_5022112643" evidence="5">
    <location>
        <begin position="22"/>
        <end position="310"/>
    </location>
</feature>
<evidence type="ECO:0000256" key="4">
    <source>
        <dbReference type="ARBA" id="ARBA00023263"/>
    </source>
</evidence>
<dbReference type="InterPro" id="IPR050263">
    <property type="entry name" value="Bact_Fimbrial_Adh_Pro"/>
</dbReference>
<evidence type="ECO:0000256" key="5">
    <source>
        <dbReference type="SAM" id="SignalP"/>
    </source>
</evidence>
<dbReference type="InterPro" id="IPR036937">
    <property type="entry name" value="Adhesion_dom_fimbrial_sf"/>
</dbReference>
<dbReference type="PANTHER" id="PTHR33420">
    <property type="entry name" value="FIMBRIAL SUBUNIT ELFA-RELATED"/>
    <property type="match status" value="1"/>
</dbReference>
<dbReference type="Proteomes" id="UP000317374">
    <property type="component" value="Unassembled WGS sequence"/>
</dbReference>
<dbReference type="AlphaFoldDB" id="A0A564MHF3"/>
<comment type="subcellular location">
    <subcellularLocation>
        <location evidence="1">Fimbrium</location>
    </subcellularLocation>
</comment>
<evidence type="ECO:0000256" key="3">
    <source>
        <dbReference type="ARBA" id="ARBA00022729"/>
    </source>
</evidence>
<evidence type="ECO:0000313" key="8">
    <source>
        <dbReference type="Proteomes" id="UP000317374"/>
    </source>
</evidence>
<name>A0A564MHF3_9ENTR</name>
<sequence>MDKLIRFIIFILSFTAFTCSAVTCEVLLAQINTVGFGTVNVQRDTPPGATIASTVSPGYAKVKITSDTGEFCPGNYSMMYLSGVESSISGVYKTNLDGVGIKVNGMPGDFSLPPVTPSYVFNLGYYTVSLVKTGNITPGLLTPGLIAQAWFGTPGSYFTKISLDANSQVNVLSCSISSQVLNFDLGSVSAAEFGSAAGFTPSHTDTQNLGLNCNPGANINVELKGVQNPDASANASVLALTGQGGDNVADGVGVQLLYNNAPIQLNNRLMLKQSPGGLESFPIMARYYQTKSLVKAGEANATATLDMTYQ</sequence>
<gene>
    <name evidence="7" type="primary">mrkD_1</name>
    <name evidence="7" type="ORF">SB6422_03022</name>
</gene>
<dbReference type="InterPro" id="IPR000259">
    <property type="entry name" value="Adhesion_dom_fimbrial"/>
</dbReference>
<protein>
    <submittedName>
        <fullName evidence="7">Fimbria adhesin protein</fullName>
    </submittedName>
</protein>
<evidence type="ECO:0000256" key="1">
    <source>
        <dbReference type="ARBA" id="ARBA00004561"/>
    </source>
</evidence>